<feature type="domain" description="Mandelate racemase/muconate lactonizing enzyme C-terminal" evidence="6">
    <location>
        <begin position="139"/>
        <end position="233"/>
    </location>
</feature>
<evidence type="ECO:0000259" key="6">
    <source>
        <dbReference type="SMART" id="SM00922"/>
    </source>
</evidence>
<dbReference type="InterPro" id="IPR036849">
    <property type="entry name" value="Enolase-like_C_sf"/>
</dbReference>
<dbReference type="InterPro" id="IPR013341">
    <property type="entry name" value="Mandelate_racemase_N_dom"/>
</dbReference>
<sequence>MEIVSMKWDVLEIPLRKPFKIAFETMDTYRGVIVKICTEEYCGYGEAAPAPRITGDTVESTVAALKRFKPLIIGRNPVKIGKIMDDLNSSLLGTPSAKAAIDFALYDILAQKLEVPLKDILGGKKDKIETSLTVDIGDLNYTLQHARKLLDAGAKVLKVKIGLNPDEDIERVRAIRKMTDAKIRVDGNQGYSLKRAMKVLREIEKFEIEFAEQPIPASEIDNLKILRESVDIPIIADESVHDSLDVLRLIGKVDGINIKLMKSGGIYEAMKMASIARAAGMKIMVGCMIETKVGITAGTHFALGIGADYADLDGYWDLTKQPYLGVEYRDGYNYVPDKPGLGVTPQ</sequence>
<dbReference type="FunFam" id="3.30.390.10:FF:000009">
    <property type="entry name" value="Hydrophobic dipeptide epimerase"/>
    <property type="match status" value="1"/>
</dbReference>
<dbReference type="Gene3D" id="3.30.390.10">
    <property type="entry name" value="Enolase-like, N-terminal domain"/>
    <property type="match status" value="1"/>
</dbReference>
<dbReference type="SFLD" id="SFLDG00180">
    <property type="entry name" value="muconate_cycloisomerase"/>
    <property type="match status" value="1"/>
</dbReference>
<evidence type="ECO:0000256" key="5">
    <source>
        <dbReference type="ARBA" id="ARBA00023235"/>
    </source>
</evidence>
<protein>
    <submittedName>
        <fullName evidence="7">Mandelate racemase/muconate lactonizing protein</fullName>
    </submittedName>
</protein>
<gene>
    <name evidence="7" type="ordered locus">Aboo_0207</name>
</gene>
<dbReference type="Gene3D" id="3.20.20.120">
    <property type="entry name" value="Enolase-like C-terminal domain"/>
    <property type="match status" value="1"/>
</dbReference>
<dbReference type="PANTHER" id="PTHR48073:SF2">
    <property type="entry name" value="O-SUCCINYLBENZOATE SYNTHASE"/>
    <property type="match status" value="1"/>
</dbReference>
<accession>D3TBT4</accession>
<organism evidence="7 8">
    <name type="scientific">Aciduliprofundum boonei (strain DSM 19572 / T469)</name>
    <dbReference type="NCBI Taxonomy" id="439481"/>
    <lineage>
        <taxon>Archaea</taxon>
        <taxon>Methanobacteriati</taxon>
        <taxon>Thermoplasmatota</taxon>
        <taxon>DHVE2 group</taxon>
        <taxon>Candidatus Aciduliprofundum</taxon>
    </lineage>
</organism>
<dbReference type="SMART" id="SM00922">
    <property type="entry name" value="MR_MLE"/>
    <property type="match status" value="1"/>
</dbReference>
<dbReference type="SUPFAM" id="SSF54826">
    <property type="entry name" value="Enolase N-terminal domain-like"/>
    <property type="match status" value="1"/>
</dbReference>
<name>D3TBT4_ACIB4</name>
<dbReference type="InterPro" id="IPR034603">
    <property type="entry name" value="Dipeptide_epimerase"/>
</dbReference>
<dbReference type="SUPFAM" id="SSF51604">
    <property type="entry name" value="Enolase C-terminal domain-like"/>
    <property type="match status" value="1"/>
</dbReference>
<keyword evidence="4" id="KW-0460">Magnesium</keyword>
<dbReference type="InterPro" id="IPR029017">
    <property type="entry name" value="Enolase-like_N"/>
</dbReference>
<dbReference type="HOGENOM" id="CLU_030273_4_3_2"/>
<dbReference type="KEGG" id="abi:Aboo_0207"/>
<dbReference type="GeneID" id="8827148"/>
<dbReference type="Proteomes" id="UP000001400">
    <property type="component" value="Chromosome"/>
</dbReference>
<reference evidence="7" key="1">
    <citation type="submission" date="2010-02" db="EMBL/GenBank/DDBJ databases">
        <title>Complete sequence of Aciduliprofundum boonei T469.</title>
        <authorList>
            <consortium name="US DOE Joint Genome Institute"/>
            <person name="Lucas S."/>
            <person name="Copeland A."/>
            <person name="Lapidus A."/>
            <person name="Cheng J.-F."/>
            <person name="Bruce D."/>
            <person name="Goodwin L."/>
            <person name="Pitluck S."/>
            <person name="Saunders E."/>
            <person name="Detter J.C."/>
            <person name="Han C."/>
            <person name="Tapia R."/>
            <person name="Land M."/>
            <person name="Hauser L."/>
            <person name="Kyrpides N."/>
            <person name="Mikhailova N."/>
            <person name="Flores G."/>
            <person name="Reysenbach A.-L."/>
            <person name="Woyke T."/>
        </authorList>
    </citation>
    <scope>NUCLEOTIDE SEQUENCE</scope>
    <source>
        <strain evidence="7">T469</strain>
    </source>
</reference>
<dbReference type="InterPro" id="IPR029065">
    <property type="entry name" value="Enolase_C-like"/>
</dbReference>
<dbReference type="SFLD" id="SFLDF00009">
    <property type="entry name" value="o-succinylbenzoate_synthase"/>
    <property type="match status" value="1"/>
</dbReference>
<keyword evidence="3" id="KW-0479">Metal-binding</keyword>
<comment type="cofactor">
    <cofactor evidence="1">
        <name>Mg(2+)</name>
        <dbReference type="ChEBI" id="CHEBI:18420"/>
    </cofactor>
</comment>
<proteinExistence type="inferred from homology"/>
<dbReference type="RefSeq" id="WP_012997073.1">
    <property type="nucleotide sequence ID" value="NC_013926.1"/>
</dbReference>
<dbReference type="SFLD" id="SFLDS00001">
    <property type="entry name" value="Enolase"/>
    <property type="match status" value="1"/>
</dbReference>
<evidence type="ECO:0000313" key="8">
    <source>
        <dbReference type="Proteomes" id="UP000001400"/>
    </source>
</evidence>
<evidence type="ECO:0000256" key="4">
    <source>
        <dbReference type="ARBA" id="ARBA00022842"/>
    </source>
</evidence>
<dbReference type="InterPro" id="IPR013342">
    <property type="entry name" value="Mandelate_racemase_C"/>
</dbReference>
<dbReference type="AlphaFoldDB" id="D3TBT4"/>
<keyword evidence="8" id="KW-1185">Reference proteome</keyword>
<evidence type="ECO:0000256" key="3">
    <source>
        <dbReference type="ARBA" id="ARBA00022723"/>
    </source>
</evidence>
<evidence type="ECO:0000313" key="7">
    <source>
        <dbReference type="EMBL" id="ADD08019.1"/>
    </source>
</evidence>
<dbReference type="Pfam" id="PF13378">
    <property type="entry name" value="MR_MLE_C"/>
    <property type="match status" value="1"/>
</dbReference>
<comment type="similarity">
    <text evidence="2">Belongs to the mandelate racemase/muconate lactonizing enzyme family.</text>
</comment>
<dbReference type="CDD" id="cd03319">
    <property type="entry name" value="L-Ala-DL-Glu_epimerase"/>
    <property type="match status" value="1"/>
</dbReference>
<evidence type="ECO:0000256" key="2">
    <source>
        <dbReference type="ARBA" id="ARBA00008031"/>
    </source>
</evidence>
<dbReference type="Pfam" id="PF02746">
    <property type="entry name" value="MR_MLE_N"/>
    <property type="match status" value="1"/>
</dbReference>
<dbReference type="GO" id="GO:0046872">
    <property type="term" value="F:metal ion binding"/>
    <property type="evidence" value="ECO:0007669"/>
    <property type="project" value="UniProtKB-KW"/>
</dbReference>
<dbReference type="EMBL" id="CP001941">
    <property type="protein sequence ID" value="ADD08019.1"/>
    <property type="molecule type" value="Genomic_DNA"/>
</dbReference>
<keyword evidence="5" id="KW-0413">Isomerase</keyword>
<dbReference type="PANTHER" id="PTHR48073">
    <property type="entry name" value="O-SUCCINYLBENZOATE SYNTHASE-RELATED"/>
    <property type="match status" value="1"/>
</dbReference>
<dbReference type="GO" id="GO:0016855">
    <property type="term" value="F:racemase and epimerase activity, acting on amino acids and derivatives"/>
    <property type="evidence" value="ECO:0007669"/>
    <property type="project" value="InterPro"/>
</dbReference>
<evidence type="ECO:0000256" key="1">
    <source>
        <dbReference type="ARBA" id="ARBA00001946"/>
    </source>
</evidence>